<keyword evidence="7" id="KW-0966">Cell projection</keyword>
<reference evidence="11" key="1">
    <citation type="submission" date="2022-11" db="UniProtKB">
        <authorList>
            <consortium name="EnsemblMetazoa"/>
        </authorList>
    </citation>
    <scope>IDENTIFICATION</scope>
</reference>
<dbReference type="Pfam" id="PF01597">
    <property type="entry name" value="GCV_H"/>
    <property type="match status" value="1"/>
</dbReference>
<dbReference type="GO" id="GO:0030426">
    <property type="term" value="C:growth cone"/>
    <property type="evidence" value="ECO:0007669"/>
    <property type="project" value="UniProtKB-SubCell"/>
</dbReference>
<evidence type="ECO:0000256" key="9">
    <source>
        <dbReference type="ARBA" id="ARBA00030786"/>
    </source>
</evidence>
<dbReference type="InterPro" id="IPR039169">
    <property type="entry name" value="Abitram"/>
</dbReference>
<dbReference type="GO" id="GO:0051489">
    <property type="term" value="P:regulation of filopodium assembly"/>
    <property type="evidence" value="ECO:0007669"/>
    <property type="project" value="TreeGrafter"/>
</dbReference>
<evidence type="ECO:0000313" key="12">
    <source>
        <dbReference type="Proteomes" id="UP000887568"/>
    </source>
</evidence>
<dbReference type="GO" id="GO:0030027">
    <property type="term" value="C:lamellipodium"/>
    <property type="evidence" value="ECO:0007669"/>
    <property type="project" value="TreeGrafter"/>
</dbReference>
<evidence type="ECO:0000256" key="5">
    <source>
        <dbReference type="ARBA" id="ARBA00019325"/>
    </source>
</evidence>
<protein>
    <recommendedName>
        <fullName evidence="5">Protein Abitram</fullName>
    </recommendedName>
    <alternativeName>
        <fullName evidence="8">Actin-binding transcription modulator</fullName>
    </alternativeName>
    <alternativeName>
        <fullName evidence="9">Protein Simiate</fullName>
    </alternativeName>
</protein>
<keyword evidence="6" id="KW-0539">Nucleus</keyword>
<dbReference type="PANTHER" id="PTHR13651:SF0">
    <property type="entry name" value="PROTEIN ABITRAM"/>
    <property type="match status" value="1"/>
</dbReference>
<dbReference type="OMA" id="GKACEDH"/>
<dbReference type="GO" id="GO:0048813">
    <property type="term" value="P:dendrite morphogenesis"/>
    <property type="evidence" value="ECO:0007669"/>
    <property type="project" value="TreeGrafter"/>
</dbReference>
<dbReference type="GO" id="GO:0051015">
    <property type="term" value="F:actin filament binding"/>
    <property type="evidence" value="ECO:0007669"/>
    <property type="project" value="TreeGrafter"/>
</dbReference>
<dbReference type="AlphaFoldDB" id="A0A913YX12"/>
<evidence type="ECO:0000256" key="2">
    <source>
        <dbReference type="ARBA" id="ARBA00004324"/>
    </source>
</evidence>
<dbReference type="GO" id="GO:0032433">
    <property type="term" value="C:filopodium tip"/>
    <property type="evidence" value="ECO:0007669"/>
    <property type="project" value="TreeGrafter"/>
</dbReference>
<comment type="subcellular location">
    <subcellularLocation>
        <location evidence="1">Cell projection</location>
        <location evidence="1">Dendrite</location>
    </subcellularLocation>
    <subcellularLocation>
        <location evidence="3">Cell projection</location>
        <location evidence="3">Growth cone</location>
    </subcellularLocation>
    <subcellularLocation>
        <location evidence="2">Nucleus speckle</location>
    </subcellularLocation>
</comment>
<feature type="compositionally biased region" description="Polar residues" evidence="10">
    <location>
        <begin position="209"/>
        <end position="228"/>
    </location>
</feature>
<dbReference type="RefSeq" id="XP_038044319.1">
    <property type="nucleotide sequence ID" value="XM_038188391.1"/>
</dbReference>
<feature type="region of interest" description="Disordered" evidence="10">
    <location>
        <begin position="202"/>
        <end position="228"/>
    </location>
</feature>
<dbReference type="PANTHER" id="PTHR13651">
    <property type="entry name" value="PROTEIN ABITRAM"/>
    <property type="match status" value="1"/>
</dbReference>
<evidence type="ECO:0000256" key="7">
    <source>
        <dbReference type="ARBA" id="ARBA00023273"/>
    </source>
</evidence>
<evidence type="ECO:0000256" key="8">
    <source>
        <dbReference type="ARBA" id="ARBA00030463"/>
    </source>
</evidence>
<dbReference type="OrthoDB" id="48130at2759"/>
<dbReference type="GO" id="GO:0030425">
    <property type="term" value="C:dendrite"/>
    <property type="evidence" value="ECO:0007669"/>
    <property type="project" value="UniProtKB-SubCell"/>
</dbReference>
<evidence type="ECO:0000256" key="3">
    <source>
        <dbReference type="ARBA" id="ARBA00004624"/>
    </source>
</evidence>
<evidence type="ECO:0000256" key="6">
    <source>
        <dbReference type="ARBA" id="ARBA00023242"/>
    </source>
</evidence>
<dbReference type="SUPFAM" id="SSF51230">
    <property type="entry name" value="Single hybrid motif"/>
    <property type="match status" value="1"/>
</dbReference>
<dbReference type="FunFam" id="2.40.50.100:FF:000048">
    <property type="entry name" value="Protein Abitram"/>
    <property type="match status" value="1"/>
</dbReference>
<evidence type="ECO:0000256" key="10">
    <source>
        <dbReference type="SAM" id="MobiDB-lite"/>
    </source>
</evidence>
<dbReference type="InterPro" id="IPR033753">
    <property type="entry name" value="GCV_H/Fam206"/>
</dbReference>
<dbReference type="GeneID" id="119719082"/>
<dbReference type="Gene3D" id="2.40.50.100">
    <property type="match status" value="1"/>
</dbReference>
<organism evidence="11 12">
    <name type="scientific">Patiria miniata</name>
    <name type="common">Bat star</name>
    <name type="synonym">Asterina miniata</name>
    <dbReference type="NCBI Taxonomy" id="46514"/>
    <lineage>
        <taxon>Eukaryota</taxon>
        <taxon>Metazoa</taxon>
        <taxon>Echinodermata</taxon>
        <taxon>Eleutherozoa</taxon>
        <taxon>Asterozoa</taxon>
        <taxon>Asteroidea</taxon>
        <taxon>Valvatacea</taxon>
        <taxon>Valvatida</taxon>
        <taxon>Asterinidae</taxon>
        <taxon>Patiria</taxon>
    </lineage>
</organism>
<sequence>MIYLIIKMAAPMEEEINVSVENELSRIGQDDQSPLSGTHPSVVERYYTAGYKTDMNGNSCEDFCILKHSNKVCLITVAKGHPLIRENKKILKVDFQVGANTNRMQNKVVGKRKKGGQWLNQTAQLCKVTCADGTCYTMSSCINGKLVEVNETLLQEPQLIQTRPCGEGYIAIVLPKLGGCDQQMEKLLTPAQYEAVLKARLEERKEKGQSTPEDTPSTSEGQSCDTRD</sequence>
<evidence type="ECO:0000256" key="1">
    <source>
        <dbReference type="ARBA" id="ARBA00004279"/>
    </source>
</evidence>
<comment type="similarity">
    <text evidence="4">Belongs to the ABITRAM family.</text>
</comment>
<dbReference type="EnsemblMetazoa" id="XM_038188391.1">
    <property type="protein sequence ID" value="XP_038044319.1"/>
    <property type="gene ID" value="LOC119719082"/>
</dbReference>
<dbReference type="GO" id="GO:0030833">
    <property type="term" value="P:regulation of actin filament polymerization"/>
    <property type="evidence" value="ECO:0007669"/>
    <property type="project" value="TreeGrafter"/>
</dbReference>
<dbReference type="GO" id="GO:0016607">
    <property type="term" value="C:nuclear speck"/>
    <property type="evidence" value="ECO:0007669"/>
    <property type="project" value="UniProtKB-SubCell"/>
</dbReference>
<accession>A0A913YX12</accession>
<dbReference type="InterPro" id="IPR011053">
    <property type="entry name" value="Single_hybrid_motif"/>
</dbReference>
<proteinExistence type="inferred from homology"/>
<name>A0A913YX12_PATMI</name>
<evidence type="ECO:0000256" key="4">
    <source>
        <dbReference type="ARBA" id="ARBA00010764"/>
    </source>
</evidence>
<dbReference type="GO" id="GO:0003785">
    <property type="term" value="F:actin monomer binding"/>
    <property type="evidence" value="ECO:0007669"/>
    <property type="project" value="TreeGrafter"/>
</dbReference>
<evidence type="ECO:0000313" key="11">
    <source>
        <dbReference type="EnsemblMetazoa" id="XP_038044319.1"/>
    </source>
</evidence>
<dbReference type="Proteomes" id="UP000887568">
    <property type="component" value="Unplaced"/>
</dbReference>
<keyword evidence="12" id="KW-1185">Reference proteome</keyword>